<sequence length="224" mass="24232">MEPVTDKSLADRVVDQLRDAIQNGAYAPGDRLVERRLAAELGVSHIPVREALTRLAEEGLVERLPRRGSRVAAIDAKELDDLSSLRVVLEQYVVERAMQNWTAEADATLRAIVAEMEEAAEAGDTSRLFDLDVRFHEQLWALTDHAMLVDLVAQLRGRISLFLRAATVALEPQALKAHAASHAALVDAIAGGDRPTAREAMAAHIQVAAERIEAGLPAPADGDG</sequence>
<gene>
    <name evidence="5" type="ORF">BDZ31_000509</name>
</gene>
<dbReference type="Pfam" id="PF00392">
    <property type="entry name" value="GntR"/>
    <property type="match status" value="1"/>
</dbReference>
<dbReference type="GO" id="GO:0003677">
    <property type="term" value="F:DNA binding"/>
    <property type="evidence" value="ECO:0007669"/>
    <property type="project" value="UniProtKB-KW"/>
</dbReference>
<dbReference type="Gene3D" id="1.20.120.530">
    <property type="entry name" value="GntR ligand-binding domain-like"/>
    <property type="match status" value="1"/>
</dbReference>
<dbReference type="AlphaFoldDB" id="A0A840I7U0"/>
<dbReference type="GO" id="GO:0003700">
    <property type="term" value="F:DNA-binding transcription factor activity"/>
    <property type="evidence" value="ECO:0007669"/>
    <property type="project" value="InterPro"/>
</dbReference>
<protein>
    <submittedName>
        <fullName evidence="5">DNA-binding GntR family transcriptional regulator</fullName>
    </submittedName>
</protein>
<dbReference type="InterPro" id="IPR036390">
    <property type="entry name" value="WH_DNA-bd_sf"/>
</dbReference>
<evidence type="ECO:0000313" key="5">
    <source>
        <dbReference type="EMBL" id="MBB4660936.1"/>
    </source>
</evidence>
<dbReference type="EMBL" id="JACHNU010000001">
    <property type="protein sequence ID" value="MBB4660936.1"/>
    <property type="molecule type" value="Genomic_DNA"/>
</dbReference>
<dbReference type="InterPro" id="IPR011711">
    <property type="entry name" value="GntR_C"/>
</dbReference>
<dbReference type="SUPFAM" id="SSF48008">
    <property type="entry name" value="GntR ligand-binding domain-like"/>
    <property type="match status" value="1"/>
</dbReference>
<evidence type="ECO:0000256" key="3">
    <source>
        <dbReference type="ARBA" id="ARBA00023163"/>
    </source>
</evidence>
<dbReference type="InterPro" id="IPR000524">
    <property type="entry name" value="Tscrpt_reg_HTH_GntR"/>
</dbReference>
<proteinExistence type="predicted"/>
<organism evidence="5 6">
    <name type="scientific">Conexibacter arvalis</name>
    <dbReference type="NCBI Taxonomy" id="912552"/>
    <lineage>
        <taxon>Bacteria</taxon>
        <taxon>Bacillati</taxon>
        <taxon>Actinomycetota</taxon>
        <taxon>Thermoleophilia</taxon>
        <taxon>Solirubrobacterales</taxon>
        <taxon>Conexibacteraceae</taxon>
        <taxon>Conexibacter</taxon>
    </lineage>
</organism>
<dbReference type="SMART" id="SM00895">
    <property type="entry name" value="FCD"/>
    <property type="match status" value="1"/>
</dbReference>
<keyword evidence="3" id="KW-0804">Transcription</keyword>
<comment type="caution">
    <text evidence="5">The sequence shown here is derived from an EMBL/GenBank/DDBJ whole genome shotgun (WGS) entry which is preliminary data.</text>
</comment>
<keyword evidence="2 5" id="KW-0238">DNA-binding</keyword>
<dbReference type="PROSITE" id="PS50949">
    <property type="entry name" value="HTH_GNTR"/>
    <property type="match status" value="1"/>
</dbReference>
<keyword evidence="1" id="KW-0805">Transcription regulation</keyword>
<accession>A0A840I7U0</accession>
<dbReference type="Pfam" id="PF07729">
    <property type="entry name" value="FCD"/>
    <property type="match status" value="1"/>
</dbReference>
<evidence type="ECO:0000256" key="2">
    <source>
        <dbReference type="ARBA" id="ARBA00023125"/>
    </source>
</evidence>
<dbReference type="SMART" id="SM00345">
    <property type="entry name" value="HTH_GNTR"/>
    <property type="match status" value="1"/>
</dbReference>
<dbReference type="Proteomes" id="UP000585272">
    <property type="component" value="Unassembled WGS sequence"/>
</dbReference>
<dbReference type="SUPFAM" id="SSF46785">
    <property type="entry name" value="Winged helix' DNA-binding domain"/>
    <property type="match status" value="1"/>
</dbReference>
<dbReference type="Gene3D" id="1.10.10.10">
    <property type="entry name" value="Winged helix-like DNA-binding domain superfamily/Winged helix DNA-binding domain"/>
    <property type="match status" value="1"/>
</dbReference>
<name>A0A840I7U0_9ACTN</name>
<keyword evidence="6" id="KW-1185">Reference proteome</keyword>
<dbReference type="InterPro" id="IPR008920">
    <property type="entry name" value="TF_FadR/GntR_C"/>
</dbReference>
<reference evidence="5 6" key="1">
    <citation type="submission" date="2020-08" db="EMBL/GenBank/DDBJ databases">
        <title>Genomic Encyclopedia of Archaeal and Bacterial Type Strains, Phase II (KMG-II): from individual species to whole genera.</title>
        <authorList>
            <person name="Goeker M."/>
        </authorList>
    </citation>
    <scope>NUCLEOTIDE SEQUENCE [LARGE SCALE GENOMIC DNA]</scope>
    <source>
        <strain evidence="5 6">DSM 23288</strain>
    </source>
</reference>
<dbReference type="PANTHER" id="PTHR43537">
    <property type="entry name" value="TRANSCRIPTIONAL REGULATOR, GNTR FAMILY"/>
    <property type="match status" value="1"/>
</dbReference>
<dbReference type="PANTHER" id="PTHR43537:SF45">
    <property type="entry name" value="GNTR FAMILY REGULATORY PROTEIN"/>
    <property type="match status" value="1"/>
</dbReference>
<evidence type="ECO:0000313" key="6">
    <source>
        <dbReference type="Proteomes" id="UP000585272"/>
    </source>
</evidence>
<dbReference type="InterPro" id="IPR036388">
    <property type="entry name" value="WH-like_DNA-bd_sf"/>
</dbReference>
<evidence type="ECO:0000256" key="1">
    <source>
        <dbReference type="ARBA" id="ARBA00023015"/>
    </source>
</evidence>
<dbReference type="CDD" id="cd07377">
    <property type="entry name" value="WHTH_GntR"/>
    <property type="match status" value="1"/>
</dbReference>
<feature type="domain" description="HTH gntR-type" evidence="4">
    <location>
        <begin position="7"/>
        <end position="74"/>
    </location>
</feature>
<evidence type="ECO:0000259" key="4">
    <source>
        <dbReference type="PROSITE" id="PS50949"/>
    </source>
</evidence>